<dbReference type="OrthoDB" id="5561008at2"/>
<feature type="domain" description="Autotransproter heptosyltransferase TibC/BAHTCr-like N-terminal" evidence="3">
    <location>
        <begin position="67"/>
        <end position="128"/>
    </location>
</feature>
<evidence type="ECO:0000256" key="1">
    <source>
        <dbReference type="ARBA" id="ARBA00022676"/>
    </source>
</evidence>
<dbReference type="InterPro" id="IPR049327">
    <property type="entry name" value="TibC/BAHTCr-like_N"/>
</dbReference>
<dbReference type="RefSeq" id="WP_083956367.1">
    <property type="nucleotide sequence ID" value="NZ_LUTU01000007.1"/>
</dbReference>
<evidence type="ECO:0000259" key="3">
    <source>
        <dbReference type="Pfam" id="PF21129"/>
    </source>
</evidence>
<dbReference type="Gene3D" id="3.40.50.2000">
    <property type="entry name" value="Glycogen Phosphorylase B"/>
    <property type="match status" value="1"/>
</dbReference>
<keyword evidence="2 4" id="KW-0808">Transferase</keyword>
<dbReference type="AlphaFoldDB" id="A0A1B6VKH3"/>
<dbReference type="GO" id="GO:0009244">
    <property type="term" value="P:lipopolysaccharide core region biosynthetic process"/>
    <property type="evidence" value="ECO:0007669"/>
    <property type="project" value="TreeGrafter"/>
</dbReference>
<name>A0A1B6VKH3_9PROT</name>
<dbReference type="InterPro" id="IPR002201">
    <property type="entry name" value="Glyco_trans_9"/>
</dbReference>
<gene>
    <name evidence="4" type="ORF">A0123_01736</name>
</gene>
<protein>
    <submittedName>
        <fullName evidence="4">Glycosyl transferase</fullName>
    </submittedName>
</protein>
<evidence type="ECO:0000313" key="4">
    <source>
        <dbReference type="EMBL" id="OAJ67694.1"/>
    </source>
</evidence>
<dbReference type="PANTHER" id="PTHR30160">
    <property type="entry name" value="TETRAACYLDISACCHARIDE 4'-KINASE-RELATED"/>
    <property type="match status" value="1"/>
</dbReference>
<keyword evidence="1" id="KW-0328">Glycosyltransferase</keyword>
<evidence type="ECO:0000313" key="5">
    <source>
        <dbReference type="Proteomes" id="UP000077786"/>
    </source>
</evidence>
<reference evidence="4 5" key="1">
    <citation type="submission" date="2016-03" db="EMBL/GenBank/DDBJ databases">
        <title>Draft genome sequence of Gluconobacter cerinus strain CECT 9110.</title>
        <authorList>
            <person name="Sainz F."/>
            <person name="Mas A."/>
            <person name="Torija M.J."/>
        </authorList>
    </citation>
    <scope>NUCLEOTIDE SEQUENCE [LARGE SCALE GENOMIC DNA]</scope>
    <source>
        <strain evidence="4 5">CECT 9110</strain>
    </source>
</reference>
<dbReference type="PANTHER" id="PTHR30160:SF1">
    <property type="entry name" value="LIPOPOLYSACCHARIDE 1,2-N-ACETYLGLUCOSAMINETRANSFERASE-RELATED"/>
    <property type="match status" value="1"/>
</dbReference>
<sequence length="448" mass="50291">MTTAKANDIFQSIMLAGHSSKPIATPPAVDTSNETDSVSKLDAAAVSASSTETATFPSPSNVATQEGSAGIRYDFNQGVRVTVPKGIWRVRLTDLDTDTVIFDGEGSDATFQSRKKHYLNARIEVFQASMLVFSHDYDAQGKKIAILMAGSTIGDTAGWVPYAVRFARNHACELTVMVSAQMKELLSASYPDISFVEKQEFSALKDEFYATYYIGLFFGDEDNTWQPADFRIVGLHRTAGYILGVSPEEEPLHLDISDERPIAEPYVVIASQASAQCKYWNNPTGWYDVVEFLKRSGYRVICIDREIRYGQGLHWNQIPHNAEDETGARPLRERLQWLKHAEFFVGLSSGLSWLAWAADTPVVMISGFTHPINEFQTPYRVFNTNTCNSCWHDIRHPFIHSDFLFCPRHAGTSRQFECTRNITSGQVIRTIKAVMLEHPLERAHRPSE</sequence>
<evidence type="ECO:0000256" key="2">
    <source>
        <dbReference type="ARBA" id="ARBA00022679"/>
    </source>
</evidence>
<dbReference type="Pfam" id="PF21129">
    <property type="entry name" value="TibC_1st"/>
    <property type="match status" value="1"/>
</dbReference>
<dbReference type="InterPro" id="IPR030929">
    <property type="entry name" value="Aah/TibC-like"/>
</dbReference>
<dbReference type="InterPro" id="IPR051199">
    <property type="entry name" value="LPS_LOS_Heptosyltrfase"/>
</dbReference>
<comment type="caution">
    <text evidence="4">The sequence shown here is derived from an EMBL/GenBank/DDBJ whole genome shotgun (WGS) entry which is preliminary data.</text>
</comment>
<dbReference type="PATRIC" id="fig|38307.3.peg.1790"/>
<dbReference type="Pfam" id="PF01075">
    <property type="entry name" value="Glyco_transf_9"/>
    <property type="match status" value="1"/>
</dbReference>
<dbReference type="EMBL" id="LUTU01000007">
    <property type="protein sequence ID" value="OAJ67694.1"/>
    <property type="molecule type" value="Genomic_DNA"/>
</dbReference>
<accession>A0A1B6VKH3</accession>
<dbReference type="NCBIfam" id="TIGR04414">
    <property type="entry name" value="hepto_Aah_TibC"/>
    <property type="match status" value="1"/>
</dbReference>
<organism evidence="4 5">
    <name type="scientific">Gluconobacter cerinus</name>
    <dbReference type="NCBI Taxonomy" id="38307"/>
    <lineage>
        <taxon>Bacteria</taxon>
        <taxon>Pseudomonadati</taxon>
        <taxon>Pseudomonadota</taxon>
        <taxon>Alphaproteobacteria</taxon>
        <taxon>Acetobacterales</taxon>
        <taxon>Acetobacteraceae</taxon>
        <taxon>Gluconobacter</taxon>
    </lineage>
</organism>
<dbReference type="GO" id="GO:0005829">
    <property type="term" value="C:cytosol"/>
    <property type="evidence" value="ECO:0007669"/>
    <property type="project" value="TreeGrafter"/>
</dbReference>
<proteinExistence type="predicted"/>
<dbReference type="GO" id="GO:0008713">
    <property type="term" value="F:ADP-heptose-lipopolysaccharide heptosyltransferase activity"/>
    <property type="evidence" value="ECO:0007669"/>
    <property type="project" value="TreeGrafter"/>
</dbReference>
<dbReference type="SUPFAM" id="SSF53756">
    <property type="entry name" value="UDP-Glycosyltransferase/glycogen phosphorylase"/>
    <property type="match status" value="1"/>
</dbReference>
<dbReference type="Proteomes" id="UP000077786">
    <property type="component" value="Unassembled WGS sequence"/>
</dbReference>